<dbReference type="AlphaFoldDB" id="W6ULC9"/>
<evidence type="ECO:0000313" key="3">
    <source>
        <dbReference type="Proteomes" id="UP000019149"/>
    </source>
</evidence>
<comment type="caution">
    <text evidence="2">The sequence shown here is derived from an EMBL/GenBank/DDBJ whole genome shotgun (WGS) entry which is preliminary data.</text>
</comment>
<dbReference type="GeneID" id="36346532"/>
<name>W6ULC9_ECHGR</name>
<protein>
    <submittedName>
        <fullName evidence="2">Uncharacterized protein</fullName>
    </submittedName>
</protein>
<dbReference type="RefSeq" id="XP_024345525.1">
    <property type="nucleotide sequence ID" value="XM_024500066.1"/>
</dbReference>
<evidence type="ECO:0000313" key="2">
    <source>
        <dbReference type="EMBL" id="EUB54329.1"/>
    </source>
</evidence>
<accession>W6ULC9</accession>
<sequence>MLLKCSAFIVLESVGAASPNEAMNVKQPETETGVTNASNSAATEVVLSSFVLLHLSRIL</sequence>
<keyword evidence="1" id="KW-0732">Signal</keyword>
<feature type="chain" id="PRO_5004884931" evidence="1">
    <location>
        <begin position="18"/>
        <end position="59"/>
    </location>
</feature>
<feature type="signal peptide" evidence="1">
    <location>
        <begin position="1"/>
        <end position="17"/>
    </location>
</feature>
<reference evidence="2 3" key="1">
    <citation type="journal article" date="2013" name="Nat. Genet.">
        <title>The genome of the hydatid tapeworm Echinococcus granulosus.</title>
        <authorList>
            <person name="Zheng H."/>
            <person name="Zhang W."/>
            <person name="Zhang L."/>
            <person name="Zhang Z."/>
            <person name="Li J."/>
            <person name="Lu G."/>
            <person name="Zhu Y."/>
            <person name="Wang Y."/>
            <person name="Huang Y."/>
            <person name="Liu J."/>
            <person name="Kang H."/>
            <person name="Chen J."/>
            <person name="Wang L."/>
            <person name="Chen A."/>
            <person name="Yu S."/>
            <person name="Gao Z."/>
            <person name="Jin L."/>
            <person name="Gu W."/>
            <person name="Wang Z."/>
            <person name="Zhao L."/>
            <person name="Shi B."/>
            <person name="Wen H."/>
            <person name="Lin R."/>
            <person name="Jones M.K."/>
            <person name="Brejova B."/>
            <person name="Vinar T."/>
            <person name="Zhao G."/>
            <person name="McManus D.P."/>
            <person name="Chen Z."/>
            <person name="Zhou Y."/>
            <person name="Wang S."/>
        </authorList>
    </citation>
    <scope>NUCLEOTIDE SEQUENCE [LARGE SCALE GENOMIC DNA]</scope>
</reference>
<organism evidence="2 3">
    <name type="scientific">Echinococcus granulosus</name>
    <name type="common">Hydatid tapeworm</name>
    <dbReference type="NCBI Taxonomy" id="6210"/>
    <lineage>
        <taxon>Eukaryota</taxon>
        <taxon>Metazoa</taxon>
        <taxon>Spiralia</taxon>
        <taxon>Lophotrochozoa</taxon>
        <taxon>Platyhelminthes</taxon>
        <taxon>Cestoda</taxon>
        <taxon>Eucestoda</taxon>
        <taxon>Cyclophyllidea</taxon>
        <taxon>Taeniidae</taxon>
        <taxon>Echinococcus</taxon>
        <taxon>Echinococcus granulosus group</taxon>
    </lineage>
</organism>
<dbReference type="KEGG" id="egl:EGR_10817"/>
<evidence type="ECO:0000256" key="1">
    <source>
        <dbReference type="SAM" id="SignalP"/>
    </source>
</evidence>
<dbReference type="EMBL" id="APAU02000275">
    <property type="protein sequence ID" value="EUB54329.1"/>
    <property type="molecule type" value="Genomic_DNA"/>
</dbReference>
<proteinExistence type="predicted"/>
<dbReference type="Proteomes" id="UP000019149">
    <property type="component" value="Unassembled WGS sequence"/>
</dbReference>
<dbReference type="CTD" id="36346532"/>
<keyword evidence="3" id="KW-1185">Reference proteome</keyword>
<gene>
    <name evidence="2" type="ORF">EGR_10817</name>
</gene>